<evidence type="ECO:0000256" key="4">
    <source>
        <dbReference type="PROSITE-ProRule" id="PRU00175"/>
    </source>
</evidence>
<dbReference type="GO" id="GO:0006623">
    <property type="term" value="P:protein targeting to vacuole"/>
    <property type="evidence" value="ECO:0007669"/>
    <property type="project" value="InterPro"/>
</dbReference>
<keyword evidence="3" id="KW-0862">Zinc</keyword>
<keyword evidence="5" id="KW-0853">WD repeat</keyword>
<dbReference type="SMART" id="SM00184">
    <property type="entry name" value="RING"/>
    <property type="match status" value="1"/>
</dbReference>
<evidence type="ECO:0000256" key="6">
    <source>
        <dbReference type="SAM" id="MobiDB-lite"/>
    </source>
</evidence>
<dbReference type="CDD" id="cd16687">
    <property type="entry name" value="RING-H2_Vps8"/>
    <property type="match status" value="1"/>
</dbReference>
<keyword evidence="2 4" id="KW-0863">Zinc-finger</keyword>
<dbReference type="PANTHER" id="PTHR12616">
    <property type="entry name" value="VACUOLAR PROTEIN SORTING VPS41"/>
    <property type="match status" value="1"/>
</dbReference>
<keyword evidence="2 4" id="KW-0479">Metal-binding</keyword>
<dbReference type="InterPro" id="IPR013083">
    <property type="entry name" value="Znf_RING/FYVE/PHD"/>
</dbReference>
<dbReference type="GO" id="GO:0034058">
    <property type="term" value="P:endosomal vesicle fusion"/>
    <property type="evidence" value="ECO:0007669"/>
    <property type="project" value="TreeGrafter"/>
</dbReference>
<dbReference type="Gene3D" id="2.130.10.10">
    <property type="entry name" value="YVTN repeat-like/Quinoprotein amine dehydrogenase"/>
    <property type="match status" value="1"/>
</dbReference>
<dbReference type="GO" id="GO:0005770">
    <property type="term" value="C:late endosome"/>
    <property type="evidence" value="ECO:0007669"/>
    <property type="project" value="TreeGrafter"/>
</dbReference>
<dbReference type="SUPFAM" id="SSF50978">
    <property type="entry name" value="WD40 repeat-like"/>
    <property type="match status" value="1"/>
</dbReference>
<dbReference type="PROSITE" id="PS50089">
    <property type="entry name" value="ZF_RING_2"/>
    <property type="match status" value="1"/>
</dbReference>
<dbReference type="PROSITE" id="PS50082">
    <property type="entry name" value="WD_REPEATS_2"/>
    <property type="match status" value="1"/>
</dbReference>
<dbReference type="InterPro" id="IPR045111">
    <property type="entry name" value="Vps41/Vps8"/>
</dbReference>
<accession>A0A6P7TFI9</accession>
<dbReference type="InterPro" id="IPR015943">
    <property type="entry name" value="WD40/YVTN_repeat-like_dom_sf"/>
</dbReference>
<name>A0A6P7TFI9_9MOLL</name>
<feature type="region of interest" description="Disordered" evidence="6">
    <location>
        <begin position="27"/>
        <end position="50"/>
    </location>
</feature>
<protein>
    <submittedName>
        <fullName evidence="9">Vacuolar protein sorting-associated protein 8 homolog isoform X1</fullName>
    </submittedName>
</protein>
<sequence>MAESQDVSASTDIAEVLNAAEEELDAQEFDLPPVETPPTLESILNAPDDDDELLLEDEELGSLSQLYKGDSVETSSMSSQDSLISDRPRQRTAAKRQSSSEAHGTVLKPSKLKNISAQLKSAANRVDAGKPSAIAVASLIAIGTSHGIVLVFDPRQVLKWCLGSTAVGAQYGSVSALSFNRDCSRLLCGFAKGQITMWDLTNGKLLRTITDAHPPGTAVLHVKFTDSPVIAVCSDSGGSVFELEFKRLIGVRTCESKCLFSGSRGEVCVIEPLHMNYTIQDHPMHDVMILAMASLSKVLIVTLRPQLKIMFTHPLKGDSSTLPLLAWQFVIIQISESDRVIDPVLAFARDSTIYFYQVKEYLLKTHHSLASRFKTTEGSEMVICNNAQDIRCSGLQKMELPYKLLSITWMNPRTLVTLDTTEKIHVIDVKSEEELEIVDIADVQLVYGSSHFKSLATGGNVSEALAFAGEQACYQSVVSHGGQLFLLGTESVTVFSVRSWMERIEVLVKQNKYRSALALALSFYEGKAKAVVGLVGSSRKRKGIVKDLMLNLLFEFVDLSMTQFCPEKGKIETLEDYYQGIVPVCVDYCLCLECVDILFGRIYDRFGMDVIAKDTFLECLEPYILDDKLSSIPPTVMKDFVEHYEGKGMLESVEACIVHLEVTTLDIHHIVHLCWNHGLYDAIIYVYNKGMNDYTTPLEELLILLEAAINTGKQLTDDQIKLGNKLLVYISYCLAGRGYPLGDIPEEFIPEVKEQVFKCVSCLHRTKSKENEPAYPHLRTLLQFDTIEFLNVLALAFEEPEFNTDEGIQKRQRVIDILLQVMVESVGFNPSQIGTLFTFLARQMARHENTILVNRVLFEQVLEFLSNPDEATRHEERQQAMMELLMVGGLSIFSDQRLLQLAENAKFYRVCEFVYEKNHHYDKILVCHLKDYTRRHMVFPYINRILHGDGYSAAEKESVKVAALENLIDLVNIDCKKAAKVVIFSLSCNLSDVVEQLRNKPRILYDFLQGVLSYKESVGNHVNPDKQVTIEPIIYELYIDLQCQFHTSNVYNFIKNVDGYRLEETLKIINKYDIPCASAHILEKMGDILGAFNIMLATLNKKVHTFTDAILSKKPTKAEAVIQLQEVQASLLVVIQLCQRNSGKMDEGSREAMWFPLLESMMAPQRKLKDLDDREIITDIQELTHHILNSMMGYIALPSILQKIMQDPAYNTGKFGEVKELILGMLETYNYEETLMKTCKNLLHHDLHLHLRRLRSEAVKGFMPCTEHCSLCNKTLSHAADADLLLIFRCGHSYHTSCLRGIGSLHVIDGEDYWSCYLCSNSKKKGRTQSTRFHRASTLSSVAAQSSHGGALATQSKEEYIDPQHAEAFENLRKSMKTPSRLAILTELSKNPTSQTAMKRTSSILKNENFNLRLAPPRSEIYF</sequence>
<dbReference type="Gene3D" id="3.30.40.10">
    <property type="entry name" value="Zinc/RING finger domain, C3HC4 (zinc finger)"/>
    <property type="match status" value="1"/>
</dbReference>
<evidence type="ECO:0000256" key="1">
    <source>
        <dbReference type="ARBA" id="ARBA00009422"/>
    </source>
</evidence>
<dbReference type="GO" id="GO:0030897">
    <property type="term" value="C:HOPS complex"/>
    <property type="evidence" value="ECO:0007669"/>
    <property type="project" value="TreeGrafter"/>
</dbReference>
<dbReference type="Pfam" id="PF23410">
    <property type="entry name" value="Beta-prop_VPS8"/>
    <property type="match status" value="1"/>
</dbReference>
<evidence type="ECO:0000313" key="8">
    <source>
        <dbReference type="Proteomes" id="UP000515154"/>
    </source>
</evidence>
<dbReference type="Pfam" id="PF23556">
    <property type="entry name" value="TPR_Vps41"/>
    <property type="match status" value="1"/>
</dbReference>
<comment type="similarity">
    <text evidence="1">Belongs to the VPS8 family.</text>
</comment>
<dbReference type="InterPro" id="IPR025941">
    <property type="entry name" value="Vps8_central_dom"/>
</dbReference>
<dbReference type="RefSeq" id="XP_029649040.1">
    <property type="nucleotide sequence ID" value="XM_029793180.2"/>
</dbReference>
<evidence type="ECO:0000259" key="7">
    <source>
        <dbReference type="PROSITE" id="PS50089"/>
    </source>
</evidence>
<dbReference type="Pfam" id="PF23412">
    <property type="entry name" value="zf_RING_Vps8"/>
    <property type="match status" value="1"/>
</dbReference>
<evidence type="ECO:0000313" key="9">
    <source>
        <dbReference type="RefSeq" id="XP_029649040.1"/>
    </source>
</evidence>
<keyword evidence="8" id="KW-1185">Reference proteome</keyword>
<evidence type="ECO:0000256" key="3">
    <source>
        <dbReference type="ARBA" id="ARBA00022833"/>
    </source>
</evidence>
<reference evidence="9" key="1">
    <citation type="submission" date="2025-08" db="UniProtKB">
        <authorList>
            <consortium name="RefSeq"/>
        </authorList>
    </citation>
    <scope>IDENTIFICATION</scope>
</reference>
<organism evidence="8 9">
    <name type="scientific">Octopus sinensis</name>
    <name type="common">East Asian common octopus</name>
    <dbReference type="NCBI Taxonomy" id="2607531"/>
    <lineage>
        <taxon>Eukaryota</taxon>
        <taxon>Metazoa</taxon>
        <taxon>Spiralia</taxon>
        <taxon>Lophotrochozoa</taxon>
        <taxon>Mollusca</taxon>
        <taxon>Cephalopoda</taxon>
        <taxon>Coleoidea</taxon>
        <taxon>Octopodiformes</taxon>
        <taxon>Octopoda</taxon>
        <taxon>Incirrata</taxon>
        <taxon>Octopodidae</taxon>
        <taxon>Octopus</taxon>
    </lineage>
</organism>
<dbReference type="GO" id="GO:0008270">
    <property type="term" value="F:zinc ion binding"/>
    <property type="evidence" value="ECO:0007669"/>
    <property type="project" value="UniProtKB-KW"/>
</dbReference>
<dbReference type="InterPro" id="IPR056939">
    <property type="entry name" value="Znf_RING_Vps8"/>
</dbReference>
<proteinExistence type="inferred from homology"/>
<feature type="repeat" description="WD" evidence="5">
    <location>
        <begin position="167"/>
        <end position="208"/>
    </location>
</feature>
<dbReference type="InterPro" id="IPR001841">
    <property type="entry name" value="Znf_RING"/>
</dbReference>
<dbReference type="KEGG" id="osn:115222842"/>
<dbReference type="InterPro" id="IPR001680">
    <property type="entry name" value="WD40_rpt"/>
</dbReference>
<dbReference type="Pfam" id="PF12816">
    <property type="entry name" value="TPR_Vps8"/>
    <property type="match status" value="1"/>
</dbReference>
<evidence type="ECO:0000256" key="2">
    <source>
        <dbReference type="ARBA" id="ARBA00022771"/>
    </source>
</evidence>
<gene>
    <name evidence="9" type="primary">LOC115222842</name>
</gene>
<dbReference type="Proteomes" id="UP000515154">
    <property type="component" value="Linkage group LG21"/>
</dbReference>
<evidence type="ECO:0000256" key="5">
    <source>
        <dbReference type="PROSITE-ProRule" id="PRU00221"/>
    </source>
</evidence>
<dbReference type="InterPro" id="IPR036322">
    <property type="entry name" value="WD40_repeat_dom_sf"/>
</dbReference>
<feature type="region of interest" description="Disordered" evidence="6">
    <location>
        <begin position="66"/>
        <end position="105"/>
    </location>
</feature>
<feature type="domain" description="RING-type" evidence="7">
    <location>
        <begin position="1269"/>
        <end position="1320"/>
    </location>
</feature>
<dbReference type="PANTHER" id="PTHR12616:SF8">
    <property type="entry name" value="VACUOLAR PROTEIN SORTING-ASSOCIATED PROTEIN 8 HOMOLOG"/>
    <property type="match status" value="1"/>
</dbReference>